<dbReference type="InterPro" id="IPR050652">
    <property type="entry name" value="AN1_A20_ZnFinger"/>
</dbReference>
<organism evidence="7">
    <name type="scientific">Caligus clemensi</name>
    <name type="common">Sea louse</name>
    <dbReference type="NCBI Taxonomy" id="344056"/>
    <lineage>
        <taxon>Eukaryota</taxon>
        <taxon>Metazoa</taxon>
        <taxon>Ecdysozoa</taxon>
        <taxon>Arthropoda</taxon>
        <taxon>Crustacea</taxon>
        <taxon>Multicrustacea</taxon>
        <taxon>Hexanauplia</taxon>
        <taxon>Copepoda</taxon>
        <taxon>Siphonostomatoida</taxon>
        <taxon>Caligidae</taxon>
        <taxon>Caligus</taxon>
    </lineage>
</organism>
<dbReference type="PROSITE" id="PS51039">
    <property type="entry name" value="ZF_AN1"/>
    <property type="match status" value="1"/>
</dbReference>
<evidence type="ECO:0000256" key="1">
    <source>
        <dbReference type="ARBA" id="ARBA00022723"/>
    </source>
</evidence>
<keyword evidence="3" id="KW-0862">Zinc</keyword>
<dbReference type="AlphaFoldDB" id="C1C2A2"/>
<dbReference type="Pfam" id="PF01428">
    <property type="entry name" value="zf-AN1"/>
    <property type="match status" value="1"/>
</dbReference>
<dbReference type="PANTHER" id="PTHR10634:SF149">
    <property type="entry name" value="AN1-TYPE DOMAIN-CONTAINING PROTEIN-RELATED"/>
    <property type="match status" value="1"/>
</dbReference>
<keyword evidence="1" id="KW-0479">Metal-binding</keyword>
<keyword evidence="2 4" id="KW-0863">Zinc-finger</keyword>
<dbReference type="InterPro" id="IPR035896">
    <property type="entry name" value="AN1-like_Znf"/>
</dbReference>
<feature type="compositionally biased region" description="Low complexity" evidence="5">
    <location>
        <begin position="29"/>
        <end position="81"/>
    </location>
</feature>
<evidence type="ECO:0000256" key="4">
    <source>
        <dbReference type="PROSITE-ProRule" id="PRU00449"/>
    </source>
</evidence>
<protein>
    <submittedName>
        <fullName evidence="7">Zinc finger A20 and AN1 domain-containing stress-associated protein 6</fullName>
    </submittedName>
</protein>
<evidence type="ECO:0000256" key="5">
    <source>
        <dbReference type="SAM" id="MobiDB-lite"/>
    </source>
</evidence>
<gene>
    <name evidence="7" type="primary">SAP6</name>
</gene>
<reference evidence="7" key="1">
    <citation type="submission" date="2009-03" db="EMBL/GenBank/DDBJ databases">
        <title>Caligus clemensi ESTs and full-length cDNAs.</title>
        <authorList>
            <person name="Yasuike M."/>
            <person name="von Schalburg K."/>
            <person name="Cooper G."/>
            <person name="Leong J."/>
            <person name="Jones S.R.M."/>
            <person name="Koop B.F."/>
        </authorList>
    </citation>
    <scope>NUCLEOTIDE SEQUENCE</scope>
    <source>
        <tissue evidence="7">Whole</tissue>
    </source>
</reference>
<sequence>MPISLAPAPGAMASLSIDESSRQQQVNKSSCSSSSVSVSSSNSSSPSPIIVSSSSMVTSSSNSTTSSSNSSNSSSSVSTNSLETASPTILIPSQTDKRPDAEAESLTPATPEGLSGGALVAPANPILPTDSADQTQKEGKKKKNRCQTCKKKVGLTGFECRCGGLFCSIHRYSDKHDCNFDYKELGAEEIRESNPVIVAKKVTKI</sequence>
<dbReference type="FunFam" id="4.10.1110.10:FF:000001">
    <property type="entry name" value="Zinc finger AN1-type containing 6"/>
    <property type="match status" value="1"/>
</dbReference>
<feature type="compositionally biased region" description="Polar residues" evidence="5">
    <location>
        <begin position="82"/>
        <end position="94"/>
    </location>
</feature>
<dbReference type="Gene3D" id="4.10.1110.10">
    <property type="entry name" value="AN1-like Zinc finger"/>
    <property type="match status" value="1"/>
</dbReference>
<feature type="region of interest" description="Disordered" evidence="5">
    <location>
        <begin position="1"/>
        <end position="143"/>
    </location>
</feature>
<evidence type="ECO:0000256" key="3">
    <source>
        <dbReference type="ARBA" id="ARBA00022833"/>
    </source>
</evidence>
<evidence type="ECO:0000313" key="7">
    <source>
        <dbReference type="EMBL" id="ACO15405.1"/>
    </source>
</evidence>
<dbReference type="SUPFAM" id="SSF118310">
    <property type="entry name" value="AN1-like Zinc finger"/>
    <property type="match status" value="1"/>
</dbReference>
<dbReference type="PANTHER" id="PTHR10634">
    <property type="entry name" value="AN1-TYPE ZINC FINGER PROTEIN"/>
    <property type="match status" value="1"/>
</dbReference>
<proteinExistence type="evidence at transcript level"/>
<dbReference type="GO" id="GO:0008270">
    <property type="term" value="F:zinc ion binding"/>
    <property type="evidence" value="ECO:0007669"/>
    <property type="project" value="UniProtKB-KW"/>
</dbReference>
<dbReference type="EMBL" id="BT080981">
    <property type="protein sequence ID" value="ACO15405.1"/>
    <property type="molecule type" value="mRNA"/>
</dbReference>
<dbReference type="InterPro" id="IPR000058">
    <property type="entry name" value="Znf_AN1"/>
</dbReference>
<accession>C1C2A2</accession>
<evidence type="ECO:0000259" key="6">
    <source>
        <dbReference type="PROSITE" id="PS51039"/>
    </source>
</evidence>
<name>C1C2A2_CALCM</name>
<feature type="domain" description="AN1-type" evidence="6">
    <location>
        <begin position="140"/>
        <end position="186"/>
    </location>
</feature>
<dbReference type="SMART" id="SM00154">
    <property type="entry name" value="ZnF_AN1"/>
    <property type="match status" value="1"/>
</dbReference>
<evidence type="ECO:0000256" key="2">
    <source>
        <dbReference type="ARBA" id="ARBA00022771"/>
    </source>
</evidence>